<feature type="binding site" evidence="5">
    <location>
        <position position="219"/>
    </location>
    <ligand>
        <name>ATP</name>
        <dbReference type="ChEBI" id="CHEBI:30616"/>
    </ligand>
</feature>
<dbReference type="NCBIfam" id="TIGR01351">
    <property type="entry name" value="adk"/>
    <property type="match status" value="1"/>
</dbReference>
<dbReference type="CDD" id="cd01428">
    <property type="entry name" value="ADK"/>
    <property type="match status" value="1"/>
</dbReference>
<comment type="catalytic activity">
    <reaction evidence="5 7">
        <text>AMP + ATP = 2 ADP</text>
        <dbReference type="Rhea" id="RHEA:12973"/>
        <dbReference type="ChEBI" id="CHEBI:30616"/>
        <dbReference type="ChEBI" id="CHEBI:456215"/>
        <dbReference type="ChEBI" id="CHEBI:456216"/>
        <dbReference type="EC" id="2.7.4.3"/>
    </reaction>
</comment>
<protein>
    <recommendedName>
        <fullName evidence="5 7">Adenylate kinase</fullName>
        <shortName evidence="5">AK</shortName>
        <ecNumber evidence="5 7">2.7.4.3</ecNumber>
    </recommendedName>
    <alternativeName>
        <fullName evidence="5">ATP-AMP transphosphorylase</fullName>
    </alternativeName>
    <alternativeName>
        <fullName evidence="5">ATP:AMP phosphotransferase</fullName>
    </alternativeName>
    <alternativeName>
        <fullName evidence="5">Adenylate monophosphate kinase</fullName>
    </alternativeName>
</protein>
<gene>
    <name evidence="5" type="primary">adk</name>
    <name evidence="9" type="ORF">SAMN05421770_104428</name>
</gene>
<keyword evidence="5" id="KW-0479">Metal-binding</keyword>
<dbReference type="SUPFAM" id="SSF52540">
    <property type="entry name" value="P-loop containing nucleoside triphosphate hydrolases"/>
    <property type="match status" value="1"/>
</dbReference>
<dbReference type="EC" id="2.7.4.3" evidence="5 7"/>
<reference evidence="9 10" key="1">
    <citation type="submission" date="2017-06" db="EMBL/GenBank/DDBJ databases">
        <authorList>
            <person name="Kim H.J."/>
            <person name="Triplett B.A."/>
        </authorList>
    </citation>
    <scope>NUCLEOTIDE SEQUENCE [LARGE SCALE GENOMIC DNA]</scope>
    <source>
        <strain evidence="9 10">DSM 18704</strain>
    </source>
</reference>
<dbReference type="UniPathway" id="UPA00588">
    <property type="reaction ID" value="UER00649"/>
</dbReference>
<dbReference type="Pfam" id="PF05191">
    <property type="entry name" value="ADK_lid"/>
    <property type="match status" value="1"/>
</dbReference>
<accession>A0A239KCX9</accession>
<evidence type="ECO:0000256" key="1">
    <source>
        <dbReference type="ARBA" id="ARBA00022679"/>
    </source>
</evidence>
<comment type="pathway">
    <text evidence="5">Purine metabolism; AMP biosynthesis via salvage pathway; AMP from ADP: step 1/1.</text>
</comment>
<dbReference type="Pfam" id="PF00406">
    <property type="entry name" value="ADK"/>
    <property type="match status" value="1"/>
</dbReference>
<dbReference type="PROSITE" id="PS00113">
    <property type="entry name" value="ADENYLATE_KINASE"/>
    <property type="match status" value="1"/>
</dbReference>
<dbReference type="OrthoDB" id="9805030at2"/>
<feature type="region of interest" description="NMP" evidence="5">
    <location>
        <begin position="49"/>
        <end position="78"/>
    </location>
</feature>
<dbReference type="HAMAP" id="MF_00235">
    <property type="entry name" value="Adenylate_kinase_Adk"/>
    <property type="match status" value="1"/>
</dbReference>
<evidence type="ECO:0000313" key="10">
    <source>
        <dbReference type="Proteomes" id="UP000198356"/>
    </source>
</evidence>
<organism evidence="9 10">
    <name type="scientific">Granulicella rosea</name>
    <dbReference type="NCBI Taxonomy" id="474952"/>
    <lineage>
        <taxon>Bacteria</taxon>
        <taxon>Pseudomonadati</taxon>
        <taxon>Acidobacteriota</taxon>
        <taxon>Terriglobia</taxon>
        <taxon>Terriglobales</taxon>
        <taxon>Acidobacteriaceae</taxon>
        <taxon>Granulicella</taxon>
    </lineage>
</organism>
<feature type="binding site" evidence="5">
    <location>
        <position position="55"/>
    </location>
    <ligand>
        <name>AMP</name>
        <dbReference type="ChEBI" id="CHEBI:456215"/>
    </ligand>
</feature>
<dbReference type="Proteomes" id="UP000198356">
    <property type="component" value="Unassembled WGS sequence"/>
</dbReference>
<dbReference type="AlphaFoldDB" id="A0A239KCX9"/>
<evidence type="ECO:0000313" key="9">
    <source>
        <dbReference type="EMBL" id="SNT15513.1"/>
    </source>
</evidence>
<feature type="binding site" evidence="5">
    <location>
        <position position="153"/>
    </location>
    <ligand>
        <name>Zn(2+)</name>
        <dbReference type="ChEBI" id="CHEBI:29105"/>
        <note>structural</note>
    </ligand>
</feature>
<feature type="binding site" evidence="5">
    <location>
        <position position="170"/>
    </location>
    <ligand>
        <name>Zn(2+)</name>
        <dbReference type="ChEBI" id="CHEBI:29105"/>
        <note>structural</note>
    </ligand>
</feature>
<feature type="binding site" evidence="5">
    <location>
        <position position="180"/>
    </location>
    <ligand>
        <name>AMP</name>
        <dbReference type="ChEBI" id="CHEBI:456215"/>
    </ligand>
</feature>
<comment type="function">
    <text evidence="5">Catalyzes the reversible transfer of the terminal phosphate group between ATP and AMP. Plays an important role in cellular energy homeostasis and in adenine nucleotide metabolism.</text>
</comment>
<evidence type="ECO:0000256" key="4">
    <source>
        <dbReference type="ARBA" id="ARBA00022777"/>
    </source>
</evidence>
<evidence type="ECO:0000256" key="5">
    <source>
        <dbReference type="HAMAP-Rule" id="MF_00235"/>
    </source>
</evidence>
<feature type="binding site" evidence="5">
    <location>
        <position position="147"/>
    </location>
    <ligand>
        <name>ATP</name>
        <dbReference type="ChEBI" id="CHEBI:30616"/>
    </ligand>
</feature>
<dbReference type="InterPro" id="IPR027417">
    <property type="entry name" value="P-loop_NTPase"/>
</dbReference>
<keyword evidence="5 7" id="KW-0067">ATP-binding</keyword>
<dbReference type="InterPro" id="IPR007862">
    <property type="entry name" value="Adenylate_kinase_lid-dom"/>
</dbReference>
<dbReference type="NCBIfam" id="NF001381">
    <property type="entry name" value="PRK00279.1-3"/>
    <property type="match status" value="1"/>
</dbReference>
<feature type="binding site" evidence="5">
    <location>
        <position position="173"/>
    </location>
    <ligand>
        <name>Zn(2+)</name>
        <dbReference type="ChEBI" id="CHEBI:29105"/>
        <note>structural</note>
    </ligand>
</feature>
<dbReference type="InterPro" id="IPR000850">
    <property type="entry name" value="Adenylat/UMP-CMP_kin"/>
</dbReference>
<keyword evidence="1 5" id="KW-0808">Transferase</keyword>
<dbReference type="PRINTS" id="PR00094">
    <property type="entry name" value="ADENYLTKNASE"/>
</dbReference>
<feature type="domain" description="Adenylate kinase active site lid" evidence="8">
    <location>
        <begin position="147"/>
        <end position="182"/>
    </location>
</feature>
<feature type="binding site" evidence="5">
    <location>
        <begin position="29"/>
        <end position="34"/>
    </location>
    <ligand>
        <name>ATP</name>
        <dbReference type="ChEBI" id="CHEBI:30616"/>
    </ligand>
</feature>
<dbReference type="RefSeq" id="WP_089409050.1">
    <property type="nucleotide sequence ID" value="NZ_FZOU01000004.1"/>
</dbReference>
<keyword evidence="3 5" id="KW-0547">Nucleotide-binding</keyword>
<evidence type="ECO:0000256" key="6">
    <source>
        <dbReference type="RuleBase" id="RU003330"/>
    </source>
</evidence>
<sequence length="247" mass="27133">MTESNHNTNHAALAGEFLPGPVLLIGPPGAGKGTQAKILVTQFGVPQISTGDLLRDHRTRQTELGKLFESLVREGKLVPDDLVNEMVASRLSEPDAAQGYILDGFPRTLGQAQWLDAYTAEQSELPPLVAVQIRVDEDQLLRRITGRRSCPQCGCIYNIYSNPPKIENRCNDDGAALLQRDDDTEESFHKRMREYEAKTLPVVPHYQNSGRFRSVNGDLSVEAVAAEIVAALQELRAEFPAVAGSVK</sequence>
<keyword evidence="5" id="KW-0963">Cytoplasm</keyword>
<feature type="binding site" evidence="5">
    <location>
        <position position="150"/>
    </location>
    <ligand>
        <name>Zn(2+)</name>
        <dbReference type="ChEBI" id="CHEBI:29105"/>
        <note>structural</note>
    </ligand>
</feature>
<keyword evidence="4 5" id="KW-0418">Kinase</keyword>
<feature type="region of interest" description="LID" evidence="5">
    <location>
        <begin position="146"/>
        <end position="183"/>
    </location>
</feature>
<comment type="subcellular location">
    <subcellularLocation>
        <location evidence="5 7">Cytoplasm</location>
    </subcellularLocation>
</comment>
<feature type="binding site" evidence="5">
    <location>
        <begin position="76"/>
        <end position="78"/>
    </location>
    <ligand>
        <name>AMP</name>
        <dbReference type="ChEBI" id="CHEBI:456215"/>
    </ligand>
</feature>
<dbReference type="PANTHER" id="PTHR23359">
    <property type="entry name" value="NUCLEOTIDE KINASE"/>
    <property type="match status" value="1"/>
</dbReference>
<feature type="binding site" evidence="5">
    <location>
        <position position="50"/>
    </location>
    <ligand>
        <name>AMP</name>
        <dbReference type="ChEBI" id="CHEBI:456215"/>
    </ligand>
</feature>
<comment type="subunit">
    <text evidence="5 7">Monomer.</text>
</comment>
<feature type="binding site" evidence="5">
    <location>
        <begin position="156"/>
        <end position="157"/>
    </location>
    <ligand>
        <name>ATP</name>
        <dbReference type="ChEBI" id="CHEBI:30616"/>
    </ligand>
</feature>
<dbReference type="GO" id="GO:0005737">
    <property type="term" value="C:cytoplasm"/>
    <property type="evidence" value="ECO:0007669"/>
    <property type="project" value="UniProtKB-SubCell"/>
</dbReference>
<feature type="binding site" evidence="5">
    <location>
        <begin position="104"/>
        <end position="107"/>
    </location>
    <ligand>
        <name>AMP</name>
        <dbReference type="ChEBI" id="CHEBI:456215"/>
    </ligand>
</feature>
<dbReference type="GO" id="GO:0008270">
    <property type="term" value="F:zinc ion binding"/>
    <property type="evidence" value="ECO:0007669"/>
    <property type="project" value="UniProtKB-UniRule"/>
</dbReference>
<dbReference type="InterPro" id="IPR033690">
    <property type="entry name" value="Adenylat_kinase_CS"/>
</dbReference>
<proteinExistence type="inferred from homology"/>
<dbReference type="FunFam" id="3.40.50.300:FF:000106">
    <property type="entry name" value="Adenylate kinase mitochondrial"/>
    <property type="match status" value="1"/>
</dbReference>
<dbReference type="GO" id="GO:0005524">
    <property type="term" value="F:ATP binding"/>
    <property type="evidence" value="ECO:0007669"/>
    <property type="project" value="UniProtKB-UniRule"/>
</dbReference>
<name>A0A239KCX9_9BACT</name>
<dbReference type="GO" id="GO:0004017">
    <property type="term" value="F:AMP kinase activity"/>
    <property type="evidence" value="ECO:0007669"/>
    <property type="project" value="UniProtKB-UniRule"/>
</dbReference>
<comment type="domain">
    <text evidence="5">Consists of three domains, a large central CORE domain and two small peripheral domains, NMPbind and LID, which undergo movements during catalysis. The LID domain closes over the site of phosphoryl transfer upon ATP binding. Assembling and dissambling the active center during each catalytic cycle provides an effective means to prevent ATP hydrolysis. Some bacteria have evolved a zinc-coordinating structure that stabilizes the LID domain.</text>
</comment>
<evidence type="ECO:0000259" key="8">
    <source>
        <dbReference type="Pfam" id="PF05191"/>
    </source>
</evidence>
<feature type="binding site" evidence="5">
    <location>
        <position position="111"/>
    </location>
    <ligand>
        <name>AMP</name>
        <dbReference type="ChEBI" id="CHEBI:456215"/>
    </ligand>
</feature>
<keyword evidence="5" id="KW-0862">Zinc</keyword>
<dbReference type="InterPro" id="IPR006259">
    <property type="entry name" value="Adenyl_kin_sub"/>
</dbReference>
<comment type="similarity">
    <text evidence="5 6">Belongs to the adenylate kinase family.</text>
</comment>
<evidence type="ECO:0000256" key="2">
    <source>
        <dbReference type="ARBA" id="ARBA00022727"/>
    </source>
</evidence>
<keyword evidence="10" id="KW-1185">Reference proteome</keyword>
<keyword evidence="2 5" id="KW-0545">Nucleotide biosynthesis</keyword>
<dbReference type="Gene3D" id="3.40.50.300">
    <property type="entry name" value="P-loop containing nucleotide triphosphate hydrolases"/>
    <property type="match status" value="1"/>
</dbReference>
<evidence type="ECO:0000256" key="3">
    <source>
        <dbReference type="ARBA" id="ARBA00022741"/>
    </source>
</evidence>
<feature type="binding site" evidence="5">
    <location>
        <position position="191"/>
    </location>
    <ligand>
        <name>AMP</name>
        <dbReference type="ChEBI" id="CHEBI:456215"/>
    </ligand>
</feature>
<dbReference type="EMBL" id="FZOU01000004">
    <property type="protein sequence ID" value="SNT15513.1"/>
    <property type="molecule type" value="Genomic_DNA"/>
</dbReference>
<dbReference type="GO" id="GO:0044209">
    <property type="term" value="P:AMP salvage"/>
    <property type="evidence" value="ECO:0007669"/>
    <property type="project" value="UniProtKB-UniRule"/>
</dbReference>
<evidence type="ECO:0000256" key="7">
    <source>
        <dbReference type="RuleBase" id="RU003331"/>
    </source>
</evidence>